<proteinExistence type="predicted"/>
<sequence length="382" mass="44487">MQKLNLIYTLTGLCFCFVNCLYSIKPNYTIEKFDATTRPKAEVRYVTVSRRSGATKESVKTDLSNVIDFTEYSESDKDKIQISIRGGAGEDEDIFGKIGFINFCILIPCWKSTRYGISIEYSVDGEAKKEDSFSEEQTLWIWSPLIFYNIFTYNSEKGDIEERNFSRFLNSISPNIAKSILAMKPIIAERTTEHLLQRQKELSDWEKVNKNSVRNIVHYLQSANEGEIKTQAKEFLNNLLDKKVQIYLGNRYPFIKPYLKNMVLYPKGDRAGELHFFQLFTRLVLEKDSTTGFKQEVKLFQKEGKIIWEIEYQGEINLLYFVPYKNNITLEKISRKSDLIEITLDLHSGYAEGLFRAAALYGRFSAYPFWEDLDIDFLDSFK</sequence>
<protein>
    <recommendedName>
        <fullName evidence="3">Lipoprotein</fullName>
    </recommendedName>
</protein>
<organism evidence="1 2">
    <name type="scientific">Leptospira noguchii str. 2007001578</name>
    <dbReference type="NCBI Taxonomy" id="1049974"/>
    <lineage>
        <taxon>Bacteria</taxon>
        <taxon>Pseudomonadati</taxon>
        <taxon>Spirochaetota</taxon>
        <taxon>Spirochaetia</taxon>
        <taxon>Leptospirales</taxon>
        <taxon>Leptospiraceae</taxon>
        <taxon>Leptospira</taxon>
    </lineage>
</organism>
<dbReference type="Proteomes" id="UP000012099">
    <property type="component" value="Unassembled WGS sequence"/>
</dbReference>
<reference evidence="1 2" key="1">
    <citation type="submission" date="2013-01" db="EMBL/GenBank/DDBJ databases">
        <authorList>
            <person name="Harkins D.M."/>
            <person name="Durkin A.S."/>
            <person name="Brinkac L.M."/>
            <person name="Haft D.H."/>
            <person name="Selengut J.D."/>
            <person name="Sanka R."/>
            <person name="DePew J."/>
            <person name="Purushe J."/>
            <person name="Whelen A.C."/>
            <person name="Vinetz J.M."/>
            <person name="Sutton G.G."/>
            <person name="Nierman W.C."/>
            <person name="Fouts D.E."/>
        </authorList>
    </citation>
    <scope>NUCLEOTIDE SEQUENCE [LARGE SCALE GENOMIC DNA]</scope>
    <source>
        <strain evidence="1 2">2007001578</strain>
    </source>
</reference>
<name>A0ABP2TCW4_9LEPT</name>
<gene>
    <name evidence="1" type="ORF">LEP1GSC035_3137</name>
</gene>
<evidence type="ECO:0000313" key="2">
    <source>
        <dbReference type="Proteomes" id="UP000012099"/>
    </source>
</evidence>
<evidence type="ECO:0008006" key="3">
    <source>
        <dbReference type="Google" id="ProtNLM"/>
    </source>
</evidence>
<dbReference type="EMBL" id="AHMH02000027">
    <property type="protein sequence ID" value="EMN02084.1"/>
    <property type="molecule type" value="Genomic_DNA"/>
</dbReference>
<dbReference type="RefSeq" id="WP_004427688.1">
    <property type="nucleotide sequence ID" value="NZ_AHMH02000027.1"/>
</dbReference>
<accession>A0ABP2TCW4</accession>
<comment type="caution">
    <text evidence="1">The sequence shown here is derived from an EMBL/GenBank/DDBJ whole genome shotgun (WGS) entry which is preliminary data.</text>
</comment>
<evidence type="ECO:0000313" key="1">
    <source>
        <dbReference type="EMBL" id="EMN02084.1"/>
    </source>
</evidence>
<keyword evidence="2" id="KW-1185">Reference proteome</keyword>